<evidence type="ECO:0000256" key="17">
    <source>
        <dbReference type="RuleBase" id="RU000461"/>
    </source>
</evidence>
<evidence type="ECO:0000256" key="13">
    <source>
        <dbReference type="ARBA" id="ARBA00072826"/>
    </source>
</evidence>
<evidence type="ECO:0000256" key="10">
    <source>
        <dbReference type="ARBA" id="ARBA00023180"/>
    </source>
</evidence>
<keyword evidence="6 17" id="KW-0560">Oxidoreductase</keyword>
<dbReference type="CDD" id="cd11061">
    <property type="entry name" value="CYP67-like"/>
    <property type="match status" value="1"/>
</dbReference>
<evidence type="ECO:0000256" key="8">
    <source>
        <dbReference type="ARBA" id="ARBA00023033"/>
    </source>
</evidence>
<evidence type="ECO:0000256" key="18">
    <source>
        <dbReference type="SAM" id="MobiDB-lite"/>
    </source>
</evidence>
<dbReference type="InterPro" id="IPR017972">
    <property type="entry name" value="Cyt_P450_CS"/>
</dbReference>
<organism evidence="19 20">
    <name type="scientific">Heterodermia speciosa</name>
    <dbReference type="NCBI Taxonomy" id="116794"/>
    <lineage>
        <taxon>Eukaryota</taxon>
        <taxon>Fungi</taxon>
        <taxon>Dikarya</taxon>
        <taxon>Ascomycota</taxon>
        <taxon>Pezizomycotina</taxon>
        <taxon>Lecanoromycetes</taxon>
        <taxon>OSLEUM clade</taxon>
        <taxon>Lecanoromycetidae</taxon>
        <taxon>Caliciales</taxon>
        <taxon>Physciaceae</taxon>
        <taxon>Heterodermia</taxon>
    </lineage>
</organism>
<sequence length="545" mass="61372">MFLSFLFTPYSLLLLPFLFYLLPYLRSHAIRDIPGPRAAAFSNLWLLYQCRRGRRFKAVDDAHKKYGKLVRIQPNHVSIADPDAIPVIYSHGGGWLKSEYYDAFVSIHRGLFNTRDRAEHSRKRKTVSHTFSAKSISQFEQYMTYNLQELVKQWDRLSDTAIKCGQEYAEIDSLHWFNYLAFDIIGDLAFGKPFGMLPAGQDIAEVKKTPNSPSTYARAVEVLNRRGEVSSTLGCLPSLKPFAKYLPDRFFRDGLQAVEDLAGIAVARVNERLASTEQRQKNGQEQGPAERVDLLARLMEGKDENGEKLGRDELTAEALTQLIAGSDTTSNTSCALLYWVLRTPGVLAKLQQELDEALPREQRGCCVPDFESVKDLPYLHKVISETLRIHSTSSLGLPRLVPPGPGITLRNRLFPAGTELSVPAYTIHHSPEIWGQDAEEFRPKRWDEPTEAQPQQQEGNNVGGDQAGAGLTPRQKAAFIPFSYGPRSCVGRNVAEMELALIVATVFGRYGFELREGEEGKGLKTREGFLRKPLGCRVGVRRRWR</sequence>
<evidence type="ECO:0000313" key="19">
    <source>
        <dbReference type="EMBL" id="CAF9921411.1"/>
    </source>
</evidence>
<dbReference type="GO" id="GO:0005506">
    <property type="term" value="F:iron ion binding"/>
    <property type="evidence" value="ECO:0007669"/>
    <property type="project" value="InterPro"/>
</dbReference>
<name>A0A8H3FI87_9LECA</name>
<dbReference type="InterPro" id="IPR050121">
    <property type="entry name" value="Cytochrome_P450_monoxygenase"/>
</dbReference>
<dbReference type="AlphaFoldDB" id="A0A8H3FI87"/>
<evidence type="ECO:0000256" key="11">
    <source>
        <dbReference type="ARBA" id="ARBA00050706"/>
    </source>
</evidence>
<comment type="catalytic activity">
    <reaction evidence="11">
        <text>benzoate + reduced [NADPH--hemoprotein reductase] + O2 = 4-hydroxybenzoate + oxidized [NADPH--hemoprotein reductase] + H2O + H(+)</text>
        <dbReference type="Rhea" id="RHEA:18033"/>
        <dbReference type="Rhea" id="RHEA-COMP:11964"/>
        <dbReference type="Rhea" id="RHEA-COMP:11965"/>
        <dbReference type="ChEBI" id="CHEBI:15377"/>
        <dbReference type="ChEBI" id="CHEBI:15378"/>
        <dbReference type="ChEBI" id="CHEBI:15379"/>
        <dbReference type="ChEBI" id="CHEBI:16150"/>
        <dbReference type="ChEBI" id="CHEBI:17879"/>
        <dbReference type="ChEBI" id="CHEBI:57618"/>
        <dbReference type="ChEBI" id="CHEBI:58210"/>
        <dbReference type="EC" id="1.14.14.92"/>
    </reaction>
</comment>
<keyword evidence="9" id="KW-0472">Membrane</keyword>
<evidence type="ECO:0000256" key="5">
    <source>
        <dbReference type="ARBA" id="ARBA00022723"/>
    </source>
</evidence>
<keyword evidence="7 16" id="KW-0408">Iron</keyword>
<dbReference type="PROSITE" id="PS00086">
    <property type="entry name" value="CYTOCHROME_P450"/>
    <property type="match status" value="1"/>
</dbReference>
<gene>
    <name evidence="19" type="ORF">HETSPECPRED_004530</name>
</gene>
<dbReference type="PRINTS" id="PR00385">
    <property type="entry name" value="P450"/>
</dbReference>
<dbReference type="InterPro" id="IPR002401">
    <property type="entry name" value="Cyt_P450_E_grp-I"/>
</dbReference>
<reference evidence="19" key="1">
    <citation type="submission" date="2021-03" db="EMBL/GenBank/DDBJ databases">
        <authorList>
            <person name="Tagirdzhanova G."/>
        </authorList>
    </citation>
    <scope>NUCLEOTIDE SEQUENCE</scope>
</reference>
<evidence type="ECO:0000256" key="16">
    <source>
        <dbReference type="PIRSR" id="PIRSR602401-1"/>
    </source>
</evidence>
<evidence type="ECO:0000256" key="14">
    <source>
        <dbReference type="ARBA" id="ARBA00081895"/>
    </source>
</evidence>
<keyword evidence="4 16" id="KW-0349">Heme</keyword>
<comment type="cofactor">
    <cofactor evidence="1 16">
        <name>heme</name>
        <dbReference type="ChEBI" id="CHEBI:30413"/>
    </cofactor>
</comment>
<evidence type="ECO:0000256" key="9">
    <source>
        <dbReference type="ARBA" id="ARBA00023136"/>
    </source>
</evidence>
<dbReference type="EC" id="1.14.14.92" evidence="12"/>
<protein>
    <recommendedName>
        <fullName evidence="13">Benzoate 4-monooxygenase bphA</fullName>
        <ecNumber evidence="12">1.14.14.92</ecNumber>
    </recommendedName>
    <alternativeName>
        <fullName evidence="14">Benzoate-para-hydroxylase A</fullName>
    </alternativeName>
    <alternativeName>
        <fullName evidence="15">Cytochrome P450 monooxygenase cyp53A1</fullName>
    </alternativeName>
</protein>
<evidence type="ECO:0000256" key="1">
    <source>
        <dbReference type="ARBA" id="ARBA00001971"/>
    </source>
</evidence>
<proteinExistence type="inferred from homology"/>
<dbReference type="PANTHER" id="PTHR24305">
    <property type="entry name" value="CYTOCHROME P450"/>
    <property type="match status" value="1"/>
</dbReference>
<dbReference type="Gene3D" id="1.10.630.10">
    <property type="entry name" value="Cytochrome P450"/>
    <property type="match status" value="1"/>
</dbReference>
<accession>A0A8H3FI87</accession>
<feature type="binding site" description="axial binding residue" evidence="16">
    <location>
        <position position="489"/>
    </location>
    <ligand>
        <name>heme</name>
        <dbReference type="ChEBI" id="CHEBI:30413"/>
    </ligand>
    <ligandPart>
        <name>Fe</name>
        <dbReference type="ChEBI" id="CHEBI:18248"/>
    </ligandPart>
</feature>
<dbReference type="PRINTS" id="PR00463">
    <property type="entry name" value="EP450I"/>
</dbReference>
<dbReference type="GO" id="GO:0016020">
    <property type="term" value="C:membrane"/>
    <property type="evidence" value="ECO:0007669"/>
    <property type="project" value="UniProtKB-SubCell"/>
</dbReference>
<comment type="similarity">
    <text evidence="3 17">Belongs to the cytochrome P450 family.</text>
</comment>
<dbReference type="PANTHER" id="PTHR24305:SF29">
    <property type="entry name" value="BENZOATE-PARA-HYDROXYLASE"/>
    <property type="match status" value="1"/>
</dbReference>
<evidence type="ECO:0000313" key="20">
    <source>
        <dbReference type="Proteomes" id="UP000664521"/>
    </source>
</evidence>
<keyword evidence="10" id="KW-0325">Glycoprotein</keyword>
<evidence type="ECO:0000256" key="3">
    <source>
        <dbReference type="ARBA" id="ARBA00010617"/>
    </source>
</evidence>
<dbReference type="InterPro" id="IPR036396">
    <property type="entry name" value="Cyt_P450_sf"/>
</dbReference>
<dbReference type="GO" id="GO:0020037">
    <property type="term" value="F:heme binding"/>
    <property type="evidence" value="ECO:0007669"/>
    <property type="project" value="InterPro"/>
</dbReference>
<comment type="subcellular location">
    <subcellularLocation>
        <location evidence="2">Membrane</location>
    </subcellularLocation>
</comment>
<evidence type="ECO:0000256" key="2">
    <source>
        <dbReference type="ARBA" id="ARBA00004370"/>
    </source>
</evidence>
<dbReference type="EMBL" id="CAJPDS010000028">
    <property type="protein sequence ID" value="CAF9921411.1"/>
    <property type="molecule type" value="Genomic_DNA"/>
</dbReference>
<dbReference type="Proteomes" id="UP000664521">
    <property type="component" value="Unassembled WGS sequence"/>
</dbReference>
<dbReference type="SUPFAM" id="SSF48264">
    <property type="entry name" value="Cytochrome P450"/>
    <property type="match status" value="1"/>
</dbReference>
<keyword evidence="8 17" id="KW-0503">Monooxygenase</keyword>
<dbReference type="FunFam" id="1.10.630.10:FF:000053">
    <property type="entry name" value="Cytochrome P450 benzoate 4-monooxygenase"/>
    <property type="match status" value="1"/>
</dbReference>
<keyword evidence="5 16" id="KW-0479">Metal-binding</keyword>
<evidence type="ECO:0000256" key="4">
    <source>
        <dbReference type="ARBA" id="ARBA00022617"/>
    </source>
</evidence>
<evidence type="ECO:0000256" key="6">
    <source>
        <dbReference type="ARBA" id="ARBA00023002"/>
    </source>
</evidence>
<dbReference type="Pfam" id="PF00067">
    <property type="entry name" value="p450"/>
    <property type="match status" value="1"/>
</dbReference>
<evidence type="ECO:0000256" key="7">
    <source>
        <dbReference type="ARBA" id="ARBA00023004"/>
    </source>
</evidence>
<feature type="region of interest" description="Disordered" evidence="18">
    <location>
        <begin position="447"/>
        <end position="470"/>
    </location>
</feature>
<evidence type="ECO:0000256" key="12">
    <source>
        <dbReference type="ARBA" id="ARBA00066552"/>
    </source>
</evidence>
<evidence type="ECO:0000256" key="15">
    <source>
        <dbReference type="ARBA" id="ARBA00082391"/>
    </source>
</evidence>
<keyword evidence="20" id="KW-1185">Reference proteome</keyword>
<dbReference type="InterPro" id="IPR001128">
    <property type="entry name" value="Cyt_P450"/>
</dbReference>
<dbReference type="OrthoDB" id="1470350at2759"/>
<dbReference type="GO" id="GO:0018664">
    <property type="term" value="F:benzoate 4-monooxygenase activity"/>
    <property type="evidence" value="ECO:0007669"/>
    <property type="project" value="UniProtKB-EC"/>
</dbReference>
<comment type="caution">
    <text evidence="19">The sequence shown here is derived from an EMBL/GenBank/DDBJ whole genome shotgun (WGS) entry which is preliminary data.</text>
</comment>